<gene>
    <name evidence="2" type="ORF">GCM10022232_46260</name>
</gene>
<reference evidence="3" key="1">
    <citation type="journal article" date="2019" name="Int. J. Syst. Evol. Microbiol.">
        <title>The Global Catalogue of Microorganisms (GCM) 10K type strain sequencing project: providing services to taxonomists for standard genome sequencing and annotation.</title>
        <authorList>
            <consortium name="The Broad Institute Genomics Platform"/>
            <consortium name="The Broad Institute Genome Sequencing Center for Infectious Disease"/>
            <person name="Wu L."/>
            <person name="Ma J."/>
        </authorList>
    </citation>
    <scope>NUCLEOTIDE SEQUENCE [LARGE SCALE GENOMIC DNA]</scope>
    <source>
        <strain evidence="3">JCM 16924</strain>
    </source>
</reference>
<dbReference type="RefSeq" id="WP_345565787.1">
    <property type="nucleotide sequence ID" value="NZ_BAAAZX010000013.1"/>
</dbReference>
<evidence type="ECO:0000313" key="3">
    <source>
        <dbReference type="Proteomes" id="UP001500456"/>
    </source>
</evidence>
<dbReference type="EMBL" id="BAAAZX010000013">
    <property type="protein sequence ID" value="GAA4002257.1"/>
    <property type="molecule type" value="Genomic_DNA"/>
</dbReference>
<evidence type="ECO:0000313" key="2">
    <source>
        <dbReference type="EMBL" id="GAA4002257.1"/>
    </source>
</evidence>
<keyword evidence="1" id="KW-0472">Membrane</keyword>
<protein>
    <recommendedName>
        <fullName evidence="4">Secreted protein</fullName>
    </recommendedName>
</protein>
<comment type="caution">
    <text evidence="2">The sequence shown here is derived from an EMBL/GenBank/DDBJ whole genome shotgun (WGS) entry which is preliminary data.</text>
</comment>
<sequence>MVFFLVLLICAIALIVIGAAVDGMLYLLSTGVLLLTPPCCTCSCAWYRARADARPTDARWWMADRRSTCARRRGLDGSLLLC</sequence>
<accession>A0ABP7RU06</accession>
<feature type="transmembrane region" description="Helical" evidence="1">
    <location>
        <begin position="28"/>
        <end position="49"/>
    </location>
</feature>
<keyword evidence="1" id="KW-1133">Transmembrane helix</keyword>
<organism evidence="2 3">
    <name type="scientific">Streptomyces plumbiresistens</name>
    <dbReference type="NCBI Taxonomy" id="511811"/>
    <lineage>
        <taxon>Bacteria</taxon>
        <taxon>Bacillati</taxon>
        <taxon>Actinomycetota</taxon>
        <taxon>Actinomycetes</taxon>
        <taxon>Kitasatosporales</taxon>
        <taxon>Streptomycetaceae</taxon>
        <taxon>Streptomyces</taxon>
    </lineage>
</organism>
<keyword evidence="1" id="KW-0812">Transmembrane</keyword>
<name>A0ABP7RU06_9ACTN</name>
<dbReference type="Proteomes" id="UP001500456">
    <property type="component" value="Unassembled WGS sequence"/>
</dbReference>
<evidence type="ECO:0000256" key="1">
    <source>
        <dbReference type="SAM" id="Phobius"/>
    </source>
</evidence>
<proteinExistence type="predicted"/>
<keyword evidence="3" id="KW-1185">Reference proteome</keyword>
<evidence type="ECO:0008006" key="4">
    <source>
        <dbReference type="Google" id="ProtNLM"/>
    </source>
</evidence>